<evidence type="ECO:0000313" key="4">
    <source>
        <dbReference type="Proteomes" id="UP001302602"/>
    </source>
</evidence>
<comment type="caution">
    <text evidence="3">The sequence shown here is derived from an EMBL/GenBank/DDBJ whole genome shotgun (WGS) entry which is preliminary data.</text>
</comment>
<dbReference type="AlphaFoldDB" id="A0AAN6TPE6"/>
<gene>
    <name evidence="3" type="ORF">N657DRAFT_685376</name>
</gene>
<reference evidence="3" key="2">
    <citation type="submission" date="2023-05" db="EMBL/GenBank/DDBJ databases">
        <authorList>
            <consortium name="Lawrence Berkeley National Laboratory"/>
            <person name="Steindorff A."/>
            <person name="Hensen N."/>
            <person name="Bonometti L."/>
            <person name="Westerberg I."/>
            <person name="Brannstrom I.O."/>
            <person name="Guillou S."/>
            <person name="Cros-Aarteil S."/>
            <person name="Calhoun S."/>
            <person name="Haridas S."/>
            <person name="Kuo A."/>
            <person name="Mondo S."/>
            <person name="Pangilinan J."/>
            <person name="Riley R."/>
            <person name="Labutti K."/>
            <person name="Andreopoulos B."/>
            <person name="Lipzen A."/>
            <person name="Chen C."/>
            <person name="Yanf M."/>
            <person name="Daum C."/>
            <person name="Ng V."/>
            <person name="Clum A."/>
            <person name="Ohm R."/>
            <person name="Martin F."/>
            <person name="Silar P."/>
            <person name="Natvig D."/>
            <person name="Lalanne C."/>
            <person name="Gautier V."/>
            <person name="Ament-Velasquez S.L."/>
            <person name="Kruys A."/>
            <person name="Hutchinson M.I."/>
            <person name="Powell A.J."/>
            <person name="Barry K."/>
            <person name="Miller A.N."/>
            <person name="Grigoriev I.V."/>
            <person name="Debuchy R."/>
            <person name="Gladieux P."/>
            <person name="Thoren M.H."/>
            <person name="Johannesson H."/>
        </authorList>
    </citation>
    <scope>NUCLEOTIDE SEQUENCE</scope>
    <source>
        <strain evidence="3">CBS 731.68</strain>
    </source>
</reference>
<dbReference type="EMBL" id="MU853276">
    <property type="protein sequence ID" value="KAK4118244.1"/>
    <property type="molecule type" value="Genomic_DNA"/>
</dbReference>
<feature type="region of interest" description="Disordered" evidence="1">
    <location>
        <begin position="1"/>
        <end position="46"/>
    </location>
</feature>
<accession>A0AAN6TPE6</accession>
<name>A0AAN6TPE6_9PEZI</name>
<keyword evidence="4" id="KW-1185">Reference proteome</keyword>
<dbReference type="RefSeq" id="XP_062642017.1">
    <property type="nucleotide sequence ID" value="XM_062796769.1"/>
</dbReference>
<dbReference type="GeneID" id="87833537"/>
<sequence>MDAKGPLTTPLSATPRSTALKKGTPSALTQQFHKPELNNGQMGTTWFSNQPAIQSFTFSATSHIKHDPLVESAIDDDDEGWEDESPEDSGSSTTGEGISFERVDPIAGLPSHR</sequence>
<dbReference type="Proteomes" id="UP001302602">
    <property type="component" value="Unassembled WGS sequence"/>
</dbReference>
<organism evidence="3 4">
    <name type="scientific">Parathielavia appendiculata</name>
    <dbReference type="NCBI Taxonomy" id="2587402"/>
    <lineage>
        <taxon>Eukaryota</taxon>
        <taxon>Fungi</taxon>
        <taxon>Dikarya</taxon>
        <taxon>Ascomycota</taxon>
        <taxon>Pezizomycotina</taxon>
        <taxon>Sordariomycetes</taxon>
        <taxon>Sordariomycetidae</taxon>
        <taxon>Sordariales</taxon>
        <taxon>Chaetomiaceae</taxon>
        <taxon>Parathielavia</taxon>
    </lineage>
</organism>
<evidence type="ECO:0000313" key="3">
    <source>
        <dbReference type="EMBL" id="KAK4118244.1"/>
    </source>
</evidence>
<feature type="compositionally biased region" description="Acidic residues" evidence="1">
    <location>
        <begin position="73"/>
        <end position="87"/>
    </location>
</feature>
<proteinExistence type="predicted"/>
<reference evidence="3" key="1">
    <citation type="journal article" date="2023" name="Mol. Phylogenet. Evol.">
        <title>Genome-scale phylogeny and comparative genomics of the fungal order Sordariales.</title>
        <authorList>
            <person name="Hensen N."/>
            <person name="Bonometti L."/>
            <person name="Westerberg I."/>
            <person name="Brannstrom I.O."/>
            <person name="Guillou S."/>
            <person name="Cros-Aarteil S."/>
            <person name="Calhoun S."/>
            <person name="Haridas S."/>
            <person name="Kuo A."/>
            <person name="Mondo S."/>
            <person name="Pangilinan J."/>
            <person name="Riley R."/>
            <person name="LaButti K."/>
            <person name="Andreopoulos B."/>
            <person name="Lipzen A."/>
            <person name="Chen C."/>
            <person name="Yan M."/>
            <person name="Daum C."/>
            <person name="Ng V."/>
            <person name="Clum A."/>
            <person name="Steindorff A."/>
            <person name="Ohm R.A."/>
            <person name="Martin F."/>
            <person name="Silar P."/>
            <person name="Natvig D.O."/>
            <person name="Lalanne C."/>
            <person name="Gautier V."/>
            <person name="Ament-Velasquez S.L."/>
            <person name="Kruys A."/>
            <person name="Hutchinson M.I."/>
            <person name="Powell A.J."/>
            <person name="Barry K."/>
            <person name="Miller A.N."/>
            <person name="Grigoriev I.V."/>
            <person name="Debuchy R."/>
            <person name="Gladieux P."/>
            <person name="Hiltunen Thoren M."/>
            <person name="Johannesson H."/>
        </authorList>
    </citation>
    <scope>NUCLEOTIDE SEQUENCE</scope>
    <source>
        <strain evidence="3">CBS 731.68</strain>
    </source>
</reference>
<protein>
    <recommendedName>
        <fullName evidence="2">DUF3295 domain-containing protein</fullName>
    </recommendedName>
</protein>
<dbReference type="Pfam" id="PF11702">
    <property type="entry name" value="DUF3295"/>
    <property type="match status" value="1"/>
</dbReference>
<evidence type="ECO:0000259" key="2">
    <source>
        <dbReference type="Pfam" id="PF11702"/>
    </source>
</evidence>
<feature type="compositionally biased region" description="Polar residues" evidence="1">
    <location>
        <begin position="26"/>
        <end position="46"/>
    </location>
</feature>
<dbReference type="InterPro" id="IPR021711">
    <property type="entry name" value="DUF3295"/>
</dbReference>
<feature type="region of interest" description="Disordered" evidence="1">
    <location>
        <begin position="67"/>
        <end position="113"/>
    </location>
</feature>
<evidence type="ECO:0000256" key="1">
    <source>
        <dbReference type="SAM" id="MobiDB-lite"/>
    </source>
</evidence>
<feature type="domain" description="DUF3295" evidence="2">
    <location>
        <begin position="24"/>
        <end position="113"/>
    </location>
</feature>